<accession>A0AAD9H6R5</accession>
<proteinExistence type="predicted"/>
<dbReference type="Proteomes" id="UP001232148">
    <property type="component" value="Unassembled WGS sequence"/>
</dbReference>
<gene>
    <name evidence="1" type="ORF">LX32DRAFT_162445</name>
</gene>
<dbReference type="EMBL" id="MU843010">
    <property type="protein sequence ID" value="KAK2023168.1"/>
    <property type="molecule type" value="Genomic_DNA"/>
</dbReference>
<dbReference type="AlphaFoldDB" id="A0AAD9H6R5"/>
<evidence type="ECO:0000313" key="1">
    <source>
        <dbReference type="EMBL" id="KAK2023168.1"/>
    </source>
</evidence>
<organism evidence="1 2">
    <name type="scientific">Colletotrichum zoysiae</name>
    <dbReference type="NCBI Taxonomy" id="1216348"/>
    <lineage>
        <taxon>Eukaryota</taxon>
        <taxon>Fungi</taxon>
        <taxon>Dikarya</taxon>
        <taxon>Ascomycota</taxon>
        <taxon>Pezizomycotina</taxon>
        <taxon>Sordariomycetes</taxon>
        <taxon>Hypocreomycetidae</taxon>
        <taxon>Glomerellales</taxon>
        <taxon>Glomerellaceae</taxon>
        <taxon>Colletotrichum</taxon>
        <taxon>Colletotrichum graminicola species complex</taxon>
    </lineage>
</organism>
<reference evidence="1" key="1">
    <citation type="submission" date="2021-06" db="EMBL/GenBank/DDBJ databases">
        <title>Comparative genomics, transcriptomics and evolutionary studies reveal genomic signatures of adaptation to plant cell wall in hemibiotrophic fungi.</title>
        <authorList>
            <consortium name="DOE Joint Genome Institute"/>
            <person name="Baroncelli R."/>
            <person name="Diaz J.F."/>
            <person name="Benocci T."/>
            <person name="Peng M."/>
            <person name="Battaglia E."/>
            <person name="Haridas S."/>
            <person name="Andreopoulos W."/>
            <person name="Labutti K."/>
            <person name="Pangilinan J."/>
            <person name="Floch G.L."/>
            <person name="Makela M.R."/>
            <person name="Henrissat B."/>
            <person name="Grigoriev I.V."/>
            <person name="Crouch J.A."/>
            <person name="De Vries R.P."/>
            <person name="Sukno S.A."/>
            <person name="Thon M.R."/>
        </authorList>
    </citation>
    <scope>NUCLEOTIDE SEQUENCE</scope>
    <source>
        <strain evidence="1">MAFF235873</strain>
    </source>
</reference>
<keyword evidence="2" id="KW-1185">Reference proteome</keyword>
<name>A0AAD9H6R5_9PEZI</name>
<comment type="caution">
    <text evidence="1">The sequence shown here is derived from an EMBL/GenBank/DDBJ whole genome shotgun (WGS) entry which is preliminary data.</text>
</comment>
<sequence>MALYACVGAYLFLPHLSIHFSVDSLGQTKRSSRSIIQSSIYTDTVAHRRIRTDGRTDTEVQTDTDPLDVQLAMRSPCTDTVPSIGQASLSINLGLARKIFCIACLPAVQLSSLSGLLPPRATQALAAATYRTRPHHLSIQVSTVLYCTVLYCTLPSRRLLCRANVGRMLPPWPFCQYPRFRSQRYIPR</sequence>
<protein>
    <submittedName>
        <fullName evidence="1">Uncharacterized protein</fullName>
    </submittedName>
</protein>
<evidence type="ECO:0000313" key="2">
    <source>
        <dbReference type="Proteomes" id="UP001232148"/>
    </source>
</evidence>